<dbReference type="EMBL" id="GL870879">
    <property type="protein sequence ID" value="EIJ88023.1"/>
    <property type="molecule type" value="Genomic_DNA"/>
</dbReference>
<dbReference type="InParanoid" id="I3EFM6"/>
<sequence length="243" mass="28201">MSEGVSMDITTEEENTFLFHYQLRMLSTCDKMNIPIQVQSTVITYFKILFTKRRVFHYDMKNLIMACILLGMKVENIYITATQIKEMFSFVDTQLLAEYELEICNALKFNLYVPSPHLRLLALFLLLRNRESINAVIDESVQTQEITSPDVHLNWETSIENLKTIMLLDNYHTLDLTQVAIASLPVSPSLLQGFFMEDTLNAVVEIKKQMKRKDLPTQTEINKIDQKIKTIQARYKVDQAHAN</sequence>
<evidence type="ECO:0000313" key="2">
    <source>
        <dbReference type="EMBL" id="EIJ88023.1"/>
    </source>
</evidence>
<dbReference type="SMART" id="SM00385">
    <property type="entry name" value="CYCLIN"/>
    <property type="match status" value="1"/>
</dbReference>
<gene>
    <name evidence="2" type="ORF">NEQG_01467</name>
</gene>
<accession>I3EFM6</accession>
<dbReference type="OrthoDB" id="340962at2759"/>
<organism evidence="2 3">
    <name type="scientific">Nematocida parisii (strain ERTm3)</name>
    <name type="common">Nematode killer fungus</name>
    <dbReference type="NCBI Taxonomy" id="935791"/>
    <lineage>
        <taxon>Eukaryota</taxon>
        <taxon>Fungi</taxon>
        <taxon>Fungi incertae sedis</taxon>
        <taxon>Microsporidia</taxon>
        <taxon>Nematocida</taxon>
    </lineage>
</organism>
<keyword evidence="3" id="KW-1185">Reference proteome</keyword>
<dbReference type="InterPro" id="IPR036915">
    <property type="entry name" value="Cyclin-like_sf"/>
</dbReference>
<dbReference type="Gene3D" id="1.10.472.10">
    <property type="entry name" value="Cyclin-like"/>
    <property type="match status" value="1"/>
</dbReference>
<dbReference type="AlphaFoldDB" id="I3EFM6"/>
<dbReference type="SUPFAM" id="SSF47954">
    <property type="entry name" value="Cyclin-like"/>
    <property type="match status" value="1"/>
</dbReference>
<dbReference type="HOGENOM" id="CLU_1142843_0_0_1"/>
<dbReference type="VEuPathDB" id="MicrosporidiaDB:NEQG_01467"/>
<feature type="domain" description="Cyclin-like" evidence="1">
    <location>
        <begin position="21"/>
        <end position="105"/>
    </location>
</feature>
<evidence type="ECO:0000313" key="3">
    <source>
        <dbReference type="Proteomes" id="UP000002872"/>
    </source>
</evidence>
<dbReference type="Proteomes" id="UP000002872">
    <property type="component" value="Unassembled WGS sequence"/>
</dbReference>
<protein>
    <recommendedName>
        <fullName evidence="1">Cyclin-like domain-containing protein</fullName>
    </recommendedName>
</protein>
<reference evidence="2" key="1">
    <citation type="submission" date="2011-01" db="EMBL/GenBank/DDBJ databases">
        <title>The Genome Sequence of Nematocida parisii strain ERTm3.</title>
        <authorList>
            <consortium name="The Broad Institute Genome Sequencing Platform"/>
            <consortium name="The Broad Institute Genome Sequencing Center for Infectious Disease"/>
            <person name="Cuomo C."/>
            <person name="Troemel E."/>
            <person name="Young S.K."/>
            <person name="Zeng Q."/>
            <person name="Gargeya S."/>
            <person name="Fitzgerald M."/>
            <person name="Haas B."/>
            <person name="Abouelleil A."/>
            <person name="Alvarado L."/>
            <person name="Arachchi H.M."/>
            <person name="Berlin A."/>
            <person name="Chapman S.B."/>
            <person name="Gearin G."/>
            <person name="Goldberg J."/>
            <person name="Griggs A."/>
            <person name="Gujja S."/>
            <person name="Hansen M."/>
            <person name="Heiman D."/>
            <person name="Howarth C."/>
            <person name="Larimer J."/>
            <person name="Lui A."/>
            <person name="MacDonald P.J.P."/>
            <person name="McCowen C."/>
            <person name="Montmayeur A."/>
            <person name="Murphy C."/>
            <person name="Neiman D."/>
            <person name="Pearson M."/>
            <person name="Priest M."/>
            <person name="Roberts A."/>
            <person name="Saif S."/>
            <person name="Shea T."/>
            <person name="Sisk P."/>
            <person name="Stolte C."/>
            <person name="Sykes S."/>
            <person name="Wortman J."/>
            <person name="Nusbaum C."/>
            <person name="Birren B."/>
        </authorList>
    </citation>
    <scope>NUCLEOTIDE SEQUENCE</scope>
    <source>
        <strain evidence="2">ERTm3</strain>
    </source>
</reference>
<name>I3EFM6_NEMP3</name>
<dbReference type="InterPro" id="IPR013763">
    <property type="entry name" value="Cyclin-like_dom"/>
</dbReference>
<proteinExistence type="predicted"/>
<dbReference type="OMA" id="YELEICN"/>
<dbReference type="STRING" id="935791.I3EFM6"/>
<evidence type="ECO:0000259" key="1">
    <source>
        <dbReference type="SMART" id="SM00385"/>
    </source>
</evidence>